<reference evidence="2" key="1">
    <citation type="submission" date="2018-05" db="EMBL/GenBank/DDBJ databases">
        <authorList>
            <person name="Liu B.-T."/>
        </authorList>
    </citation>
    <scope>NUCLEOTIDE SEQUENCE [LARGE SCALE GENOMIC DNA]</scope>
    <source>
        <strain evidence="2">WD6-1</strain>
    </source>
</reference>
<dbReference type="CDD" id="cd00565">
    <property type="entry name" value="Ubl_ThiS"/>
    <property type="match status" value="1"/>
</dbReference>
<dbReference type="InterPro" id="IPR016155">
    <property type="entry name" value="Mopterin_synth/thiamin_S_b"/>
</dbReference>
<comment type="caution">
    <text evidence="1">The sequence shown here is derived from an EMBL/GenBank/DDBJ whole genome shotgun (WGS) entry which is preliminary data.</text>
</comment>
<name>A0A2U2BTH3_9PROT</name>
<dbReference type="NCBIfam" id="TIGR01683">
    <property type="entry name" value="thiS"/>
    <property type="match status" value="1"/>
</dbReference>
<accession>A0A2U2BTH3</accession>
<dbReference type="PANTHER" id="PTHR34472:SF1">
    <property type="entry name" value="SULFUR CARRIER PROTEIN THIS"/>
    <property type="match status" value="1"/>
</dbReference>
<dbReference type="InterPro" id="IPR012675">
    <property type="entry name" value="Beta-grasp_dom_sf"/>
</dbReference>
<dbReference type="InterPro" id="IPR003749">
    <property type="entry name" value="ThiS/MoaD-like"/>
</dbReference>
<evidence type="ECO:0000313" key="2">
    <source>
        <dbReference type="Proteomes" id="UP000245168"/>
    </source>
</evidence>
<dbReference type="SUPFAM" id="SSF54285">
    <property type="entry name" value="MoaD/ThiS"/>
    <property type="match status" value="1"/>
</dbReference>
<dbReference type="PANTHER" id="PTHR34472">
    <property type="entry name" value="SULFUR CARRIER PROTEIN THIS"/>
    <property type="match status" value="1"/>
</dbReference>
<dbReference type="InterPro" id="IPR010035">
    <property type="entry name" value="Thi_S"/>
</dbReference>
<dbReference type="Pfam" id="PF02597">
    <property type="entry name" value="ThiS"/>
    <property type="match status" value="1"/>
</dbReference>
<dbReference type="RefSeq" id="WP_109252544.1">
    <property type="nucleotide sequence ID" value="NZ_QEXV01000003.1"/>
</dbReference>
<evidence type="ECO:0000313" key="1">
    <source>
        <dbReference type="EMBL" id="PWE17313.1"/>
    </source>
</evidence>
<gene>
    <name evidence="1" type="primary">thiS</name>
    <name evidence="1" type="ORF">DDZ18_06395</name>
</gene>
<protein>
    <submittedName>
        <fullName evidence="1">Thiamine biosynthesis protein ThiS</fullName>
    </submittedName>
</protein>
<proteinExistence type="predicted"/>
<dbReference type="Gene3D" id="3.10.20.30">
    <property type="match status" value="1"/>
</dbReference>
<dbReference type="Proteomes" id="UP000245168">
    <property type="component" value="Unassembled WGS sequence"/>
</dbReference>
<dbReference type="OrthoDB" id="197113at2"/>
<dbReference type="EMBL" id="QEXV01000003">
    <property type="protein sequence ID" value="PWE17313.1"/>
    <property type="molecule type" value="Genomic_DNA"/>
</dbReference>
<dbReference type="AlphaFoldDB" id="A0A2U2BTH3"/>
<sequence>METSDDARTDLITVTINGEPRELAAGLSLDDLLRSLDLDPRKVAVERNLEIAPRSAYDAVRIEAGDRLEIVHFVGGG</sequence>
<keyword evidence="2" id="KW-1185">Reference proteome</keyword>
<organism evidence="1 2">
    <name type="scientific">Marinicauda salina</name>
    <dbReference type="NCBI Taxonomy" id="2135793"/>
    <lineage>
        <taxon>Bacteria</taxon>
        <taxon>Pseudomonadati</taxon>
        <taxon>Pseudomonadota</taxon>
        <taxon>Alphaproteobacteria</taxon>
        <taxon>Maricaulales</taxon>
        <taxon>Maricaulaceae</taxon>
        <taxon>Marinicauda</taxon>
    </lineage>
</organism>